<dbReference type="InterPro" id="IPR036249">
    <property type="entry name" value="Thioredoxin-like_sf"/>
</dbReference>
<dbReference type="PANTHER" id="PTHR12151">
    <property type="entry name" value="ELECTRON TRANSPORT PROTIN SCO1/SENC FAMILY MEMBER"/>
    <property type="match status" value="1"/>
</dbReference>
<dbReference type="Gene3D" id="3.40.30.10">
    <property type="entry name" value="Glutaredoxin"/>
    <property type="match status" value="1"/>
</dbReference>
<name>A0A1U9MIR1_9HYPH</name>
<evidence type="ECO:0000256" key="3">
    <source>
        <dbReference type="PIRSR" id="PIRSR603782-1"/>
    </source>
</evidence>
<dbReference type="PANTHER" id="PTHR12151:SF25">
    <property type="entry name" value="LINALOOL DEHYDRATASE_ISOMERASE DOMAIN-CONTAINING PROTEIN"/>
    <property type="match status" value="1"/>
</dbReference>
<dbReference type="Pfam" id="PF02630">
    <property type="entry name" value="SCO1-SenC"/>
    <property type="match status" value="1"/>
</dbReference>
<dbReference type="KEGG" id="bapi:BBC0122_015240"/>
<evidence type="ECO:0000256" key="2">
    <source>
        <dbReference type="ARBA" id="ARBA00023008"/>
    </source>
</evidence>
<evidence type="ECO:0000256" key="4">
    <source>
        <dbReference type="PIRSR" id="PIRSR603782-2"/>
    </source>
</evidence>
<dbReference type="Proteomes" id="UP000189632">
    <property type="component" value="Chromosome"/>
</dbReference>
<dbReference type="InterPro" id="IPR003782">
    <property type="entry name" value="SCO1/SenC"/>
</dbReference>
<keyword evidence="5" id="KW-1133">Transmembrane helix</keyword>
<protein>
    <submittedName>
        <fullName evidence="6">Protein SCO1/2</fullName>
    </submittedName>
</protein>
<evidence type="ECO:0000256" key="5">
    <source>
        <dbReference type="SAM" id="Phobius"/>
    </source>
</evidence>
<evidence type="ECO:0000313" key="7">
    <source>
        <dbReference type="Proteomes" id="UP000189632"/>
    </source>
</evidence>
<evidence type="ECO:0000313" key="6">
    <source>
        <dbReference type="EMBL" id="AQT47628.1"/>
    </source>
</evidence>
<dbReference type="FunFam" id="3.40.30.10:FF:000013">
    <property type="entry name" value="Blast:Protein SCO1 homolog, mitochondrial"/>
    <property type="match status" value="1"/>
</dbReference>
<keyword evidence="7" id="KW-1185">Reference proteome</keyword>
<keyword evidence="4" id="KW-1015">Disulfide bond</keyword>
<dbReference type="STRING" id="1686310.BBC0244_015120"/>
<comment type="similarity">
    <text evidence="1">Belongs to the SCO1/2 family.</text>
</comment>
<accession>A0A1U9MIR1</accession>
<keyword evidence="3" id="KW-0479">Metal-binding</keyword>
<keyword evidence="5" id="KW-0472">Membrane</keyword>
<proteinExistence type="inferred from homology"/>
<reference evidence="6 7" key="1">
    <citation type="submission" date="2016-11" db="EMBL/GenBank/DDBJ databases">
        <title>Comparative genomics of Bartonella apis.</title>
        <authorList>
            <person name="Engel P."/>
        </authorList>
    </citation>
    <scope>NUCLEOTIDE SEQUENCE [LARGE SCALE GENOMIC DNA]</scope>
    <source>
        <strain evidence="6 7">BBC0122</strain>
    </source>
</reference>
<dbReference type="AlphaFoldDB" id="A0A1U9MIR1"/>
<keyword evidence="5" id="KW-0812">Transmembrane</keyword>
<feature type="binding site" evidence="3">
    <location>
        <position position="88"/>
    </location>
    <ligand>
        <name>Cu cation</name>
        <dbReference type="ChEBI" id="CHEBI:23378"/>
    </ligand>
</feature>
<feature type="transmembrane region" description="Helical" evidence="5">
    <location>
        <begin position="21"/>
        <end position="43"/>
    </location>
</feature>
<dbReference type="CDD" id="cd02968">
    <property type="entry name" value="SCO"/>
    <property type="match status" value="1"/>
</dbReference>
<dbReference type="EMBL" id="CP015625">
    <property type="protein sequence ID" value="AQT47628.1"/>
    <property type="molecule type" value="Genomic_DNA"/>
</dbReference>
<dbReference type="GO" id="GO:0046872">
    <property type="term" value="F:metal ion binding"/>
    <property type="evidence" value="ECO:0007669"/>
    <property type="project" value="UniProtKB-KW"/>
</dbReference>
<gene>
    <name evidence="6" type="ORF">BBC0122_015240</name>
</gene>
<keyword evidence="2 3" id="KW-0186">Copper</keyword>
<dbReference type="SUPFAM" id="SSF52833">
    <property type="entry name" value="Thioredoxin-like"/>
    <property type="match status" value="1"/>
</dbReference>
<feature type="binding site" evidence="3">
    <location>
        <position position="84"/>
    </location>
    <ligand>
        <name>Cu cation</name>
        <dbReference type="ChEBI" id="CHEBI:23378"/>
    </ligand>
</feature>
<feature type="binding site" evidence="3">
    <location>
        <position position="172"/>
    </location>
    <ligand>
        <name>Cu cation</name>
        <dbReference type="ChEBI" id="CHEBI:23378"/>
    </ligand>
</feature>
<evidence type="ECO:0000256" key="1">
    <source>
        <dbReference type="ARBA" id="ARBA00010996"/>
    </source>
</evidence>
<sequence length="215" mass="23840">MAFMAMHQAQGILAMTSESKSTALSVFYIVILVAVFMAFIFGWQTFVSPPLGEDFSLTDSNGKTVTQVELREKPSAIFFGYTMCPDICPTTLMSMTNWIKELGPDADKINIWFITVDPERDTPEVLHDYLSNFTDKVIGISGDPAKVHKLVSSFNIAAEKVPGENGDYTYDHTAAILLTKKGGQFAGVIPYSVEENRNELKDQIAIERLKSLAKQ</sequence>
<feature type="disulfide bond" description="Redox-active" evidence="4">
    <location>
        <begin position="84"/>
        <end position="88"/>
    </location>
</feature>
<organism evidence="6 7">
    <name type="scientific">Bartonella choladocola</name>
    <dbReference type="NCBI Taxonomy" id="2750995"/>
    <lineage>
        <taxon>Bacteria</taxon>
        <taxon>Pseudomonadati</taxon>
        <taxon>Pseudomonadota</taxon>
        <taxon>Alphaproteobacteria</taxon>
        <taxon>Hyphomicrobiales</taxon>
        <taxon>Bartonellaceae</taxon>
        <taxon>Bartonella</taxon>
    </lineage>
</organism>